<sequence length="136" mass="16031">MENENFGDDNLKKNEIQKSSGGRKLKSTNKLTKNAKQELFQAFKEDFVGLEKSFAYLPMDERFVGLKSIIKILCAGNDKVSIKTKEIVYESLNREFKMLKFYINQLPQNKKATELRQYLFCLDKEQIEEVFRTMKR</sequence>
<name>A0A2U8QXT2_9FLAO</name>
<proteinExistence type="predicted"/>
<organism evidence="2 3">
    <name type="scientific">Flavobacterium sediminis</name>
    <dbReference type="NCBI Taxonomy" id="2201181"/>
    <lineage>
        <taxon>Bacteria</taxon>
        <taxon>Pseudomonadati</taxon>
        <taxon>Bacteroidota</taxon>
        <taxon>Flavobacteriia</taxon>
        <taxon>Flavobacteriales</taxon>
        <taxon>Flavobacteriaceae</taxon>
        <taxon>Flavobacterium</taxon>
    </lineage>
</organism>
<dbReference type="AlphaFoldDB" id="A0A2U8QXT2"/>
<reference evidence="2 3" key="1">
    <citation type="submission" date="2018-05" db="EMBL/GenBank/DDBJ databases">
        <title>Flavobacterium sp. MEBiC07310.</title>
        <authorList>
            <person name="Baek K."/>
        </authorList>
    </citation>
    <scope>NUCLEOTIDE SEQUENCE [LARGE SCALE GENOMIC DNA]</scope>
    <source>
        <strain evidence="2 3">MEBiC07310</strain>
    </source>
</reference>
<evidence type="ECO:0000313" key="3">
    <source>
        <dbReference type="Proteomes" id="UP000245429"/>
    </source>
</evidence>
<dbReference type="RefSeq" id="WP_109569985.1">
    <property type="nucleotide sequence ID" value="NZ_CP029463.1"/>
</dbReference>
<keyword evidence="3" id="KW-1185">Reference proteome</keyword>
<evidence type="ECO:0000256" key="1">
    <source>
        <dbReference type="SAM" id="MobiDB-lite"/>
    </source>
</evidence>
<dbReference type="EMBL" id="CP029463">
    <property type="protein sequence ID" value="AWM14644.1"/>
    <property type="molecule type" value="Genomic_DNA"/>
</dbReference>
<protein>
    <submittedName>
        <fullName evidence="2">Uncharacterized protein</fullName>
    </submittedName>
</protein>
<dbReference type="OrthoDB" id="9889244at2"/>
<evidence type="ECO:0000313" key="2">
    <source>
        <dbReference type="EMBL" id="AWM14644.1"/>
    </source>
</evidence>
<dbReference type="Proteomes" id="UP000245429">
    <property type="component" value="Chromosome"/>
</dbReference>
<dbReference type="KEGG" id="fse:DI487_12790"/>
<gene>
    <name evidence="2" type="ORF">DI487_12790</name>
</gene>
<accession>A0A2U8QXT2</accession>
<feature type="region of interest" description="Disordered" evidence="1">
    <location>
        <begin position="1"/>
        <end position="29"/>
    </location>
</feature>